<dbReference type="Pfam" id="PF01973">
    <property type="entry name" value="MptE-like"/>
    <property type="match status" value="1"/>
</dbReference>
<evidence type="ECO:0008006" key="5">
    <source>
        <dbReference type="Google" id="ProtNLM"/>
    </source>
</evidence>
<evidence type="ECO:0000313" key="4">
    <source>
        <dbReference type="Proteomes" id="UP000295565"/>
    </source>
</evidence>
<dbReference type="InterPro" id="IPR045376">
    <property type="entry name" value="Maf_N"/>
</dbReference>
<dbReference type="OrthoDB" id="7254531at2"/>
<evidence type="ECO:0000259" key="2">
    <source>
        <dbReference type="Pfam" id="PF20157"/>
    </source>
</evidence>
<feature type="domain" description="Glycosyltransferase Maf N-terminal" evidence="2">
    <location>
        <begin position="288"/>
        <end position="514"/>
    </location>
</feature>
<feature type="domain" description="6-hydroxymethylpterin diphosphokinase MptE-like" evidence="1">
    <location>
        <begin position="534"/>
        <end position="709"/>
    </location>
</feature>
<name>A0A4R1JM48_9GAMM</name>
<comment type="caution">
    <text evidence="3">The sequence shown here is derived from an EMBL/GenBank/DDBJ whole genome shotgun (WGS) entry which is preliminary data.</text>
</comment>
<proteinExistence type="predicted"/>
<accession>A0A4R1JM48</accession>
<dbReference type="InterPro" id="IPR002826">
    <property type="entry name" value="MptE-like"/>
</dbReference>
<evidence type="ECO:0000259" key="1">
    <source>
        <dbReference type="Pfam" id="PF01973"/>
    </source>
</evidence>
<dbReference type="RefSeq" id="WP_131913054.1">
    <property type="nucleotide sequence ID" value="NZ_OU594967.1"/>
</dbReference>
<dbReference type="Proteomes" id="UP000295565">
    <property type="component" value="Unassembled WGS sequence"/>
</dbReference>
<evidence type="ECO:0000313" key="3">
    <source>
        <dbReference type="EMBL" id="TCK52158.1"/>
    </source>
</evidence>
<sequence length="943" mass="108916">MLNVIDCQLCLDEQTQQTNEAQLAPRLLSRQKRNLEAWAQFDKTLAERLNTHQLVAFSPFVNRQKQLSVLDIHRGRSLYPLDPKLESAKQVADFCRAALKVNKQENYAPIVASQENGVGLLDIFPGIEQRYQSLHQSDTEQLVILGCGLGYHLLELASSAPWQSILLVEPVVDLLKVSLLSAPWEEFFDYCVAHNISVTIQSGLEGNENLQPIESWLERSAGQSFHLFRHYQYPLFAKIELDLALGHLCWHNLTTLASLQLEQERVCEFGFSINHYFAHASEIKNNLLTQNLSAFEQYLPEISASFRGYQAKRWWLFQNQSQQWNLLDIELGVTLYLEDAKSESLAYLEHYARRPKLDVLDARKGTRKNSPYIHYEFSDQLKELVQSLPTEQFHKLPQKLPSFIMYGLGIGHAFEKLALEHEVDNLIVYEPNSDYFYASLLLIDWQPILTRLDKLGANLYLNVGDNGENMVDDILNRLNYSGIHILSYTFFYVSYFQSQFDQHIRHTREHFKVLLNISEYYDHAFYNWTHTRQSLLNNEPYLLKQRSKTLNQQLEEFPVFIVGNGPSLDNCIDTLREYQDRAIIISCGTSLKALYKYGIRPDFHAEVEQTRSTYHWIRQVRDNQWLAQIDLLTVNGVHPDVSSLFRQTLLCFKRGEAATLAHLLANPDADKYQDILYSYPTVSNCAIAYALALGFKQLYLFGVDLGFKDPRYHHSQQSAYFKEQDGSEIYDYAQHGVGLRVAGNFDEFVFTKYEFRYSAEIIEKTLALYSNVDCYNTSDGAYINGTIALHPEQVLILNSSIDKLAFRQLLLDEAYDTQSTHLAKVLDDWFNDNGFVAYIEQMQKILEQDCHSWQDILEQQMQQMGVLGQAAANSHSLFFVLMRGSVNFCLTYLTRLAFSCEDETICLERYEQGKAIWQNYLTAISEHFQNSLGEFDQTPGLDF</sequence>
<reference evidence="3 4" key="1">
    <citation type="submission" date="2019-03" db="EMBL/GenBank/DDBJ databases">
        <title>Genomic Encyclopedia of Type Strains, Phase IV (KMG-IV): sequencing the most valuable type-strain genomes for metagenomic binning, comparative biology and taxonomic classification.</title>
        <authorList>
            <person name="Goeker M."/>
        </authorList>
    </citation>
    <scope>NUCLEOTIDE SEQUENCE [LARGE SCALE GENOMIC DNA]</scope>
    <source>
        <strain evidence="3 4">DSM 18577</strain>
    </source>
</reference>
<feature type="domain" description="Glycosyltransferase Maf N-terminal" evidence="2">
    <location>
        <begin position="32"/>
        <end position="239"/>
    </location>
</feature>
<dbReference type="PANTHER" id="PTHR41786:SF1">
    <property type="entry name" value="6-HYDROXYMETHYLPTERIN DIPHOSPHOKINASE MPTE-LIKE DOMAIN-CONTAINING PROTEIN"/>
    <property type="match status" value="1"/>
</dbReference>
<organism evidence="3 4">
    <name type="scientific">Celerinatantimonas diazotrophica</name>
    <dbReference type="NCBI Taxonomy" id="412034"/>
    <lineage>
        <taxon>Bacteria</taxon>
        <taxon>Pseudomonadati</taxon>
        <taxon>Pseudomonadota</taxon>
        <taxon>Gammaproteobacteria</taxon>
        <taxon>Celerinatantimonadaceae</taxon>
        <taxon>Celerinatantimonas</taxon>
    </lineage>
</organism>
<dbReference type="EMBL" id="SMGD01000013">
    <property type="protein sequence ID" value="TCK52158.1"/>
    <property type="molecule type" value="Genomic_DNA"/>
</dbReference>
<dbReference type="Pfam" id="PF20157">
    <property type="entry name" value="Maf_flag10_N"/>
    <property type="match status" value="2"/>
</dbReference>
<keyword evidence="4" id="KW-1185">Reference proteome</keyword>
<dbReference type="AlphaFoldDB" id="A0A4R1JM48"/>
<dbReference type="PANTHER" id="PTHR41786">
    <property type="entry name" value="MOTILITY ACCESSORY FACTOR MAF"/>
    <property type="match status" value="1"/>
</dbReference>
<protein>
    <recommendedName>
        <fullName evidence="5">Motility associated factor glycosyltransferase family protein</fullName>
    </recommendedName>
</protein>
<gene>
    <name evidence="3" type="ORF">EV690_2266</name>
</gene>
<dbReference type="Gene3D" id="3.90.1480.10">
    <property type="entry name" value="Alpha-2,3-sialyltransferase"/>
    <property type="match status" value="1"/>
</dbReference>